<proteinExistence type="predicted"/>
<name>A0A252CCE3_9LACT</name>
<reference evidence="1 2" key="1">
    <citation type="submission" date="2017-02" db="EMBL/GenBank/DDBJ databases">
        <authorList>
            <person name="Peterson S.W."/>
        </authorList>
    </citation>
    <scope>NUCLEOTIDE SEQUENCE [LARGE SCALE GENOMIC DNA]</scope>
    <source>
        <strain evidence="1">159469</strain>
    </source>
</reference>
<sequence>MLITDFGLKPEQTIYYIIGQILHVLKQGDETEENIILKIFGTSPKPYEIYRFNIALYVLLLLEKFRVYIRDEEIVYVYQEVNVKNRNRNNYQDN</sequence>
<dbReference type="AlphaFoldDB" id="A0A252CCE3"/>
<evidence type="ECO:0000313" key="2">
    <source>
        <dbReference type="Proteomes" id="UP000194606"/>
    </source>
</evidence>
<gene>
    <name evidence="1" type="ORF">BZZ03_06845</name>
</gene>
<accession>A0A252CCE3</accession>
<protein>
    <submittedName>
        <fullName evidence="1">Uncharacterized protein</fullName>
    </submittedName>
</protein>
<dbReference type="EMBL" id="MUIZ01000004">
    <property type="protein sequence ID" value="OUK04188.1"/>
    <property type="molecule type" value="Genomic_DNA"/>
</dbReference>
<organism evidence="1 2">
    <name type="scientific">Lactococcus petauri</name>
    <dbReference type="NCBI Taxonomy" id="1940789"/>
    <lineage>
        <taxon>Bacteria</taxon>
        <taxon>Bacillati</taxon>
        <taxon>Bacillota</taxon>
        <taxon>Bacilli</taxon>
        <taxon>Lactobacillales</taxon>
        <taxon>Streptococcaceae</taxon>
        <taxon>Lactococcus</taxon>
    </lineage>
</organism>
<dbReference type="RefSeq" id="WP_086582847.1">
    <property type="nucleotide sequence ID" value="NZ_MUIZ01000004.1"/>
</dbReference>
<comment type="caution">
    <text evidence="1">The sequence shown here is derived from an EMBL/GenBank/DDBJ whole genome shotgun (WGS) entry which is preliminary data.</text>
</comment>
<evidence type="ECO:0000313" key="1">
    <source>
        <dbReference type="EMBL" id="OUK04188.1"/>
    </source>
</evidence>
<dbReference type="Proteomes" id="UP000194606">
    <property type="component" value="Unassembled WGS sequence"/>
</dbReference>